<dbReference type="PANTHER" id="PTHR16057">
    <property type="entry name" value="WINS1, 2 PROTEIN"/>
    <property type="match status" value="1"/>
</dbReference>
<name>A0A8D0H2M8_SPHPU</name>
<evidence type="ECO:0000313" key="3">
    <source>
        <dbReference type="Proteomes" id="UP000694392"/>
    </source>
</evidence>
<sequence>MITKVQSQETEFGTRQKYLDIIRILLEETKIDSKLVSLCCSTDKLLCYMSAKSLASLVCFQLKEESMINVTWLGFCLKNLSEFSQSNPVAECLWILTTIIGEALREGGLRKADLLKKLFTPLDTVFQGFYNCILQHHYDLPQDSPAYSKATKTLIHFLDLLEALVATRIQLRSSFMCQRIIFLGASRILDLAGSSVHDLIKKKSIMLIKRCILFKAGEDFVKGSLATSSLEGP</sequence>
<feature type="domain" description="Protein Lines N-terminal" evidence="1">
    <location>
        <begin position="96"/>
        <end position="228"/>
    </location>
</feature>
<keyword evidence="3" id="KW-1185">Reference proteome</keyword>
<evidence type="ECO:0000313" key="2">
    <source>
        <dbReference type="Ensembl" id="ENSSPUP00000014405.1"/>
    </source>
</evidence>
<reference evidence="2" key="2">
    <citation type="submission" date="2025-09" db="UniProtKB">
        <authorList>
            <consortium name="Ensembl"/>
        </authorList>
    </citation>
    <scope>IDENTIFICATION</scope>
</reference>
<dbReference type="Ensembl" id="ENSSPUT00000015372.1">
    <property type="protein sequence ID" value="ENSSPUP00000014405.1"/>
    <property type="gene ID" value="ENSSPUG00000011116.1"/>
</dbReference>
<proteinExistence type="predicted"/>
<dbReference type="Pfam" id="PF14694">
    <property type="entry name" value="LINES_N"/>
    <property type="match status" value="1"/>
</dbReference>
<dbReference type="GeneTree" id="ENSGT00390000001790"/>
<reference evidence="2" key="1">
    <citation type="submission" date="2025-08" db="UniProtKB">
        <authorList>
            <consortium name="Ensembl"/>
        </authorList>
    </citation>
    <scope>IDENTIFICATION</scope>
</reference>
<accession>A0A8D0H2M8</accession>
<protein>
    <recommendedName>
        <fullName evidence="1">Protein Lines N-terminal domain-containing protein</fullName>
    </recommendedName>
</protein>
<evidence type="ECO:0000259" key="1">
    <source>
        <dbReference type="Pfam" id="PF14694"/>
    </source>
</evidence>
<dbReference type="InterPro" id="IPR032794">
    <property type="entry name" value="LINES_N"/>
</dbReference>
<dbReference type="AlphaFoldDB" id="A0A8D0H2M8"/>
<organism evidence="2 3">
    <name type="scientific">Sphenodon punctatus</name>
    <name type="common">Tuatara</name>
    <name type="synonym">Hatteria punctata</name>
    <dbReference type="NCBI Taxonomy" id="8508"/>
    <lineage>
        <taxon>Eukaryota</taxon>
        <taxon>Metazoa</taxon>
        <taxon>Chordata</taxon>
        <taxon>Craniata</taxon>
        <taxon>Vertebrata</taxon>
        <taxon>Euteleostomi</taxon>
        <taxon>Lepidosauria</taxon>
        <taxon>Sphenodontia</taxon>
        <taxon>Sphenodontidae</taxon>
        <taxon>Sphenodon</taxon>
    </lineage>
</organism>
<dbReference type="PANTHER" id="PTHR16057:SF1">
    <property type="entry name" value="PROTEIN LINES HOMOLOG 1"/>
    <property type="match status" value="1"/>
</dbReference>
<dbReference type="InterPro" id="IPR024875">
    <property type="entry name" value="Protein_Lines"/>
</dbReference>
<dbReference type="Proteomes" id="UP000694392">
    <property type="component" value="Unplaced"/>
</dbReference>
<dbReference type="OMA" id="CVARYIT"/>